<proteinExistence type="predicted"/>
<gene>
    <name evidence="1" type="ORF">N7492_004362</name>
</gene>
<dbReference type="AlphaFoldDB" id="A0A9W9I9Q9"/>
<organism evidence="1 2">
    <name type="scientific">Penicillium capsulatum</name>
    <dbReference type="NCBI Taxonomy" id="69766"/>
    <lineage>
        <taxon>Eukaryota</taxon>
        <taxon>Fungi</taxon>
        <taxon>Dikarya</taxon>
        <taxon>Ascomycota</taxon>
        <taxon>Pezizomycotina</taxon>
        <taxon>Eurotiomycetes</taxon>
        <taxon>Eurotiomycetidae</taxon>
        <taxon>Eurotiales</taxon>
        <taxon>Aspergillaceae</taxon>
        <taxon>Penicillium</taxon>
    </lineage>
</organism>
<evidence type="ECO:0000313" key="1">
    <source>
        <dbReference type="EMBL" id="KAJ5171769.1"/>
    </source>
</evidence>
<reference evidence="1" key="2">
    <citation type="journal article" date="2023" name="IMA Fungus">
        <title>Comparative genomic study of the Penicillium genus elucidates a diverse pangenome and 15 lateral gene transfer events.</title>
        <authorList>
            <person name="Petersen C."/>
            <person name="Sorensen T."/>
            <person name="Nielsen M.R."/>
            <person name="Sondergaard T.E."/>
            <person name="Sorensen J.L."/>
            <person name="Fitzpatrick D.A."/>
            <person name="Frisvad J.C."/>
            <person name="Nielsen K.L."/>
        </authorList>
    </citation>
    <scope>NUCLEOTIDE SEQUENCE</scope>
    <source>
        <strain evidence="1">IBT 21917</strain>
    </source>
</reference>
<sequence length="150" mass="16623">MFHSALLVQRSGTDDGAYKIGQVETPALGDYRTKNRMTFSSTPGIFGVSGSIHTSTLEMEVALEVYQMNLGTFHGYANQPFKIELDLSMVKGSIDLRVNGLDELWLDIDARVFQVAENGPGRFIEYKKAYIVQEMPGIRCAPWLSPGSDV</sequence>
<dbReference type="OrthoDB" id="3832365at2759"/>
<dbReference type="EMBL" id="JAPQKO010000003">
    <property type="protein sequence ID" value="KAJ5171769.1"/>
    <property type="molecule type" value="Genomic_DNA"/>
</dbReference>
<reference evidence="1" key="1">
    <citation type="submission" date="2022-11" db="EMBL/GenBank/DDBJ databases">
        <authorList>
            <person name="Petersen C."/>
        </authorList>
    </citation>
    <scope>NUCLEOTIDE SEQUENCE</scope>
    <source>
        <strain evidence="1">IBT 21917</strain>
    </source>
</reference>
<comment type="caution">
    <text evidence="1">The sequence shown here is derived from an EMBL/GenBank/DDBJ whole genome shotgun (WGS) entry which is preliminary data.</text>
</comment>
<evidence type="ECO:0000313" key="2">
    <source>
        <dbReference type="Proteomes" id="UP001146351"/>
    </source>
</evidence>
<protein>
    <submittedName>
        <fullName evidence="1">Uncharacterized protein</fullName>
    </submittedName>
</protein>
<dbReference type="Proteomes" id="UP001146351">
    <property type="component" value="Unassembled WGS sequence"/>
</dbReference>
<accession>A0A9W9I9Q9</accession>
<name>A0A9W9I9Q9_9EURO</name>
<keyword evidence="2" id="KW-1185">Reference proteome</keyword>